<dbReference type="InterPro" id="IPR004367">
    <property type="entry name" value="Cyclin_C-dom"/>
</dbReference>
<evidence type="ECO:0000256" key="1">
    <source>
        <dbReference type="ARBA" id="ARBA00022618"/>
    </source>
</evidence>
<dbReference type="Pfam" id="PF02984">
    <property type="entry name" value="Cyclin_C"/>
    <property type="match status" value="1"/>
</dbReference>
<dbReference type="SMART" id="SM00385">
    <property type="entry name" value="CYCLIN"/>
    <property type="match status" value="1"/>
</dbReference>
<dbReference type="PROSITE" id="PS00292">
    <property type="entry name" value="CYCLINS"/>
    <property type="match status" value="1"/>
</dbReference>
<feature type="compositionally biased region" description="Low complexity" evidence="5">
    <location>
        <begin position="262"/>
        <end position="273"/>
    </location>
</feature>
<feature type="compositionally biased region" description="Basic and acidic residues" evidence="5">
    <location>
        <begin position="274"/>
        <end position="292"/>
    </location>
</feature>
<dbReference type="OMA" id="KEIKPYM"/>
<dbReference type="InterPro" id="IPR006671">
    <property type="entry name" value="Cyclin_N"/>
</dbReference>
<comment type="caution">
    <text evidence="8">The sequence shown here is derived from an EMBL/GenBank/DDBJ whole genome shotgun (WGS) entry which is preliminary data.</text>
</comment>
<dbReference type="STRING" id="137246.A0A401SUX3"/>
<dbReference type="Pfam" id="PF00134">
    <property type="entry name" value="Cyclin_N"/>
    <property type="match status" value="1"/>
</dbReference>
<dbReference type="OrthoDB" id="306099at2759"/>
<evidence type="ECO:0000256" key="2">
    <source>
        <dbReference type="ARBA" id="ARBA00023127"/>
    </source>
</evidence>
<evidence type="ECO:0000259" key="6">
    <source>
        <dbReference type="SMART" id="SM00385"/>
    </source>
</evidence>
<dbReference type="InterPro" id="IPR048258">
    <property type="entry name" value="Cyclins_cyclin-box"/>
</dbReference>
<protein>
    <submittedName>
        <fullName evidence="8">Uncharacterized protein</fullName>
    </submittedName>
</protein>
<accession>A0A401SUX3</accession>
<dbReference type="SUPFAM" id="SSF47954">
    <property type="entry name" value="Cyclin-like"/>
    <property type="match status" value="2"/>
</dbReference>
<evidence type="ECO:0000256" key="3">
    <source>
        <dbReference type="ARBA" id="ARBA00023306"/>
    </source>
</evidence>
<dbReference type="InterPro" id="IPR013763">
    <property type="entry name" value="Cyclin-like_dom"/>
</dbReference>
<evidence type="ECO:0000313" key="9">
    <source>
        <dbReference type="Proteomes" id="UP000287033"/>
    </source>
</evidence>
<dbReference type="GO" id="GO:0051301">
    <property type="term" value="P:cell division"/>
    <property type="evidence" value="ECO:0007669"/>
    <property type="project" value="UniProtKB-KW"/>
</dbReference>
<evidence type="ECO:0000256" key="5">
    <source>
        <dbReference type="SAM" id="MobiDB-lite"/>
    </source>
</evidence>
<dbReference type="InterPro" id="IPR039361">
    <property type="entry name" value="Cyclin"/>
</dbReference>
<name>A0A401SUX3_CHIPU</name>
<dbReference type="Proteomes" id="UP000287033">
    <property type="component" value="Unassembled WGS sequence"/>
</dbReference>
<dbReference type="FunFam" id="1.10.472.10:FF:000003">
    <property type="entry name" value="G1/S-specific cyclin-D2"/>
    <property type="match status" value="1"/>
</dbReference>
<dbReference type="InterPro" id="IPR036915">
    <property type="entry name" value="Cyclin-like_sf"/>
</dbReference>
<keyword evidence="1" id="KW-0132">Cell division</keyword>
<keyword evidence="9" id="KW-1185">Reference proteome</keyword>
<proteinExistence type="inferred from homology"/>
<keyword evidence="3" id="KW-0131">Cell cycle</keyword>
<reference evidence="8 9" key="1">
    <citation type="journal article" date="2018" name="Nat. Ecol. Evol.">
        <title>Shark genomes provide insights into elasmobranch evolution and the origin of vertebrates.</title>
        <authorList>
            <person name="Hara Y"/>
            <person name="Yamaguchi K"/>
            <person name="Onimaru K"/>
            <person name="Kadota M"/>
            <person name="Koyanagi M"/>
            <person name="Keeley SD"/>
            <person name="Tatsumi K"/>
            <person name="Tanaka K"/>
            <person name="Motone F"/>
            <person name="Kageyama Y"/>
            <person name="Nozu R"/>
            <person name="Adachi N"/>
            <person name="Nishimura O"/>
            <person name="Nakagawa R"/>
            <person name="Tanegashima C"/>
            <person name="Kiyatake I"/>
            <person name="Matsumoto R"/>
            <person name="Murakumo K"/>
            <person name="Nishida K"/>
            <person name="Terakita A"/>
            <person name="Kuratani S"/>
            <person name="Sato K"/>
            <person name="Hyodo S Kuraku.S."/>
        </authorList>
    </citation>
    <scope>NUCLEOTIDE SEQUENCE [LARGE SCALE GENOMIC DNA]</scope>
</reference>
<sequence>MEADRTVLCSESSRVCQARPDPCLLQARVLTKLLETEERYLPNTGAFLSLQQEIQPHMRSRLACWMLEVCEEEGCEKDVFPLAISYLDRFLSAVPLEKSRLQLLGSACLLLASKLRETQPLSVNSVCAYTAHSSRPGELRTMELLLLNKLHWNIAAPTALEFVEHLIRATSLARVKEQVVRKHTETFIALCAIDCEFTSYPPSVIGAASLVAAITGLHDGQNEHCLVHRELTDHLARSIHCDPECLRTCHERLEAVLQARLQQARGRAPPRAAKSGERERSRTPTDIRDIRL</sequence>
<organism evidence="8 9">
    <name type="scientific">Chiloscyllium punctatum</name>
    <name type="common">Brownbanded bambooshark</name>
    <name type="synonym">Hemiscyllium punctatum</name>
    <dbReference type="NCBI Taxonomy" id="137246"/>
    <lineage>
        <taxon>Eukaryota</taxon>
        <taxon>Metazoa</taxon>
        <taxon>Chordata</taxon>
        <taxon>Craniata</taxon>
        <taxon>Vertebrata</taxon>
        <taxon>Chondrichthyes</taxon>
        <taxon>Elasmobranchii</taxon>
        <taxon>Galeomorphii</taxon>
        <taxon>Galeoidea</taxon>
        <taxon>Orectolobiformes</taxon>
        <taxon>Hemiscylliidae</taxon>
        <taxon>Chiloscyllium</taxon>
    </lineage>
</organism>
<keyword evidence="2 4" id="KW-0195">Cyclin</keyword>
<gene>
    <name evidence="8" type="ORF">chiPu_0012680</name>
</gene>
<feature type="domain" description="Cyclin C-terminal" evidence="7">
    <location>
        <begin position="157"/>
        <end position="286"/>
    </location>
</feature>
<evidence type="ECO:0000256" key="4">
    <source>
        <dbReference type="RuleBase" id="RU000383"/>
    </source>
</evidence>
<feature type="region of interest" description="Disordered" evidence="5">
    <location>
        <begin position="262"/>
        <end position="292"/>
    </location>
</feature>
<evidence type="ECO:0000259" key="7">
    <source>
        <dbReference type="SMART" id="SM01332"/>
    </source>
</evidence>
<dbReference type="SMART" id="SM01332">
    <property type="entry name" value="Cyclin_C"/>
    <property type="match status" value="1"/>
</dbReference>
<dbReference type="EMBL" id="BEZZ01000577">
    <property type="protein sequence ID" value="GCC34207.1"/>
    <property type="molecule type" value="Genomic_DNA"/>
</dbReference>
<dbReference type="Gene3D" id="1.10.472.10">
    <property type="entry name" value="Cyclin-like"/>
    <property type="match status" value="2"/>
</dbReference>
<dbReference type="AlphaFoldDB" id="A0A401SUX3"/>
<dbReference type="PANTHER" id="PTHR10177">
    <property type="entry name" value="CYCLINS"/>
    <property type="match status" value="1"/>
</dbReference>
<evidence type="ECO:0000313" key="8">
    <source>
        <dbReference type="EMBL" id="GCC34207.1"/>
    </source>
</evidence>
<feature type="domain" description="Cyclin-like" evidence="6">
    <location>
        <begin position="64"/>
        <end position="148"/>
    </location>
</feature>
<comment type="similarity">
    <text evidence="4">Belongs to the cyclin family.</text>
</comment>